<dbReference type="EMBL" id="AM456308">
    <property type="protein sequence ID" value="CAN65537.1"/>
    <property type="molecule type" value="Genomic_DNA"/>
</dbReference>
<proteinExistence type="predicted"/>
<accession>A5BE69</accession>
<evidence type="ECO:0000313" key="2">
    <source>
        <dbReference type="EMBL" id="CAN65537.1"/>
    </source>
</evidence>
<reference evidence="2" key="1">
    <citation type="journal article" date="2007" name="PLoS ONE">
        <title>The first genome sequence of an elite grapevine cultivar (Pinot noir Vitis vinifera L.): coping with a highly heterozygous genome.</title>
        <authorList>
            <person name="Velasco R."/>
            <person name="Zharkikh A."/>
            <person name="Troggio M."/>
            <person name="Cartwright D.A."/>
            <person name="Cestaro A."/>
            <person name="Pruss D."/>
            <person name="Pindo M."/>
            <person name="FitzGerald L.M."/>
            <person name="Vezzulli S."/>
            <person name="Reid J."/>
            <person name="Malacarne G."/>
            <person name="Iliev D."/>
            <person name="Coppola G."/>
            <person name="Wardell B."/>
            <person name="Micheletti D."/>
            <person name="Macalma T."/>
            <person name="Facci M."/>
            <person name="Mitchell J.T."/>
            <person name="Perazzolli M."/>
            <person name="Eldredge G."/>
            <person name="Gatto P."/>
            <person name="Oyzerski R."/>
            <person name="Moretto M."/>
            <person name="Gutin N."/>
            <person name="Stefanini M."/>
            <person name="Chen Y."/>
            <person name="Segala C."/>
            <person name="Davenport C."/>
            <person name="Dematte L."/>
            <person name="Mraz A."/>
            <person name="Battilana J."/>
            <person name="Stormo K."/>
            <person name="Costa F."/>
            <person name="Tao Q."/>
            <person name="Si-Ammour A."/>
            <person name="Harkins T."/>
            <person name="Lackey A."/>
            <person name="Perbost C."/>
            <person name="Taillon B."/>
            <person name="Stella A."/>
            <person name="Solovyev V."/>
            <person name="Fawcett J.A."/>
            <person name="Sterck L."/>
            <person name="Vandepoele K."/>
            <person name="Grando S.M."/>
            <person name="Toppo S."/>
            <person name="Moser C."/>
            <person name="Lanchbury J."/>
            <person name="Bogden R."/>
            <person name="Skolnick M."/>
            <person name="Sgaramella V."/>
            <person name="Bhatnagar S.K."/>
            <person name="Fontana P."/>
            <person name="Gutin A."/>
            <person name="Van de Peer Y."/>
            <person name="Salamini F."/>
            <person name="Viola R."/>
        </authorList>
    </citation>
    <scope>NUCLEOTIDE SEQUENCE</scope>
</reference>
<sequence>MASSSRPAKKLKELLQEQQEPFMLTTYLSERRYTRSSLNSDTRNGCSPNNSAKNLKRSTIGSELSTKRERIANGSRVLRSVLTKLVSNNECWKISTYNVSEIRKDMTPDNSSPKINIMHNHLFFKENRGSSSSTSTFQTFEPFDMGGPEKRTTENSTASAFPWELLIQSHPGIAKLEEIFGFAGSSQCLKTKRIMQHTKQVSFDCEKEAIEIHGKKSNVQKNEEFPGDEEPSKNICEHICYWEKQCGDVTSITKLINSDSSTTKQEWSDSQPLTIEIGIEIADAIMDHIVTDIINFFL</sequence>
<evidence type="ECO:0000256" key="1">
    <source>
        <dbReference type="SAM" id="MobiDB-lite"/>
    </source>
</evidence>
<feature type="region of interest" description="Disordered" evidence="1">
    <location>
        <begin position="129"/>
        <end position="154"/>
    </location>
</feature>
<dbReference type="AlphaFoldDB" id="A5BE69"/>
<evidence type="ECO:0008006" key="3">
    <source>
        <dbReference type="Google" id="ProtNLM"/>
    </source>
</evidence>
<dbReference type="PANTHER" id="PTHR37613:SF4">
    <property type="entry name" value="DUF4378 DOMAIN-CONTAINING PROTEIN"/>
    <property type="match status" value="1"/>
</dbReference>
<dbReference type="PANTHER" id="PTHR37613">
    <property type="entry name" value="DUF4378 DOMAIN PROTEIN"/>
    <property type="match status" value="1"/>
</dbReference>
<name>A5BE69_VITVI</name>
<protein>
    <recommendedName>
        <fullName evidence="3">DUF4378 domain-containing protein</fullName>
    </recommendedName>
</protein>
<organism evidence="2">
    <name type="scientific">Vitis vinifera</name>
    <name type="common">Grape</name>
    <dbReference type="NCBI Taxonomy" id="29760"/>
    <lineage>
        <taxon>Eukaryota</taxon>
        <taxon>Viridiplantae</taxon>
        <taxon>Streptophyta</taxon>
        <taxon>Embryophyta</taxon>
        <taxon>Tracheophyta</taxon>
        <taxon>Spermatophyta</taxon>
        <taxon>Magnoliopsida</taxon>
        <taxon>eudicotyledons</taxon>
        <taxon>Gunneridae</taxon>
        <taxon>Pentapetalae</taxon>
        <taxon>rosids</taxon>
        <taxon>Vitales</taxon>
        <taxon>Vitaceae</taxon>
        <taxon>Viteae</taxon>
        <taxon>Vitis</taxon>
    </lineage>
</organism>
<feature type="compositionally biased region" description="Polar residues" evidence="1">
    <location>
        <begin position="35"/>
        <end position="61"/>
    </location>
</feature>
<dbReference type="ExpressionAtlas" id="A5BE69">
    <property type="expression patterns" value="baseline and differential"/>
</dbReference>
<gene>
    <name evidence="2" type="ORF">VITISV_018586</name>
</gene>
<feature type="region of interest" description="Disordered" evidence="1">
    <location>
        <begin position="34"/>
        <end position="61"/>
    </location>
</feature>